<dbReference type="OMA" id="INTAWGT"/>
<dbReference type="OrthoDB" id="20368at2759"/>
<dbReference type="AlphaFoldDB" id="C5K872"/>
<protein>
    <submittedName>
        <fullName evidence="4">Beclin-1, putative</fullName>
    </submittedName>
</protein>
<dbReference type="GeneID" id="9039597"/>
<keyword evidence="5" id="KW-1185">Reference proteome</keyword>
<sequence length="436" mass="48853">MSQPSPPAAEQEAADAPAAECLVHQLCTRCQSKLEVVEYDTEVKQAKAEAAVRDLEDRIAEATTATAAEEEDSRSTSLREALEKGNNLSSVQRLSLLGSAFALVLPPEARAKDTSVPLCEPCAMDVVALWQRELALRRAELAEAELALAELEQELPKEDETGTDDEVEALEVEVASMEKELEELRETSKQLESRLEQEEAEARVQLRREAHLHKETNDYIVELVRHEETSGSVKAQVEYTSAEISRLKRTSVLAMAFRIWHSGPFGSINGFRMGRVHDYQIPWSEINVGWGQMALLLDVIVRRVGVPSAYRLLPRGSCSAILRKADNTMMDLYTSDGGFARFFTGRKFDAGMCAYVNVVQEVCTFSERFRSQPLRLPFSIEGDKVGGFSVALQFNQEERWTKAMKYLLTNLKWLMAYIESEPLPTYTDEDDMVASA</sequence>
<evidence type="ECO:0000256" key="1">
    <source>
        <dbReference type="ARBA" id="ARBA00005965"/>
    </source>
</evidence>
<dbReference type="GO" id="GO:0030674">
    <property type="term" value="F:protein-macromolecule adaptor activity"/>
    <property type="evidence" value="ECO:0007669"/>
    <property type="project" value="TreeGrafter"/>
</dbReference>
<dbReference type="GO" id="GO:0045324">
    <property type="term" value="P:late endosome to vacuole transport"/>
    <property type="evidence" value="ECO:0007669"/>
    <property type="project" value="TreeGrafter"/>
</dbReference>
<evidence type="ECO:0000256" key="2">
    <source>
        <dbReference type="SAM" id="Coils"/>
    </source>
</evidence>
<dbReference type="GO" id="GO:0034271">
    <property type="term" value="C:phosphatidylinositol 3-kinase complex, class III, type I"/>
    <property type="evidence" value="ECO:0007669"/>
    <property type="project" value="TreeGrafter"/>
</dbReference>
<dbReference type="InterPro" id="IPR007243">
    <property type="entry name" value="Atg6/Beclin"/>
</dbReference>
<dbReference type="InterPro" id="IPR038274">
    <property type="entry name" value="Atg6/Beclin_C_sf"/>
</dbReference>
<keyword evidence="2" id="KW-0175">Coiled coil</keyword>
<accession>C5K872</accession>
<comment type="similarity">
    <text evidence="1">Belongs to the beclin family.</text>
</comment>
<dbReference type="Pfam" id="PF04111">
    <property type="entry name" value="APG6"/>
    <property type="match status" value="1"/>
</dbReference>
<gene>
    <name evidence="4" type="ORF">Pmar_PMAR012194</name>
</gene>
<dbReference type="PANTHER" id="PTHR12768">
    <property type="entry name" value="BECLIN 1"/>
    <property type="match status" value="1"/>
</dbReference>
<dbReference type="InParanoid" id="C5K872"/>
<evidence type="ECO:0000259" key="3">
    <source>
        <dbReference type="Pfam" id="PF04111"/>
    </source>
</evidence>
<dbReference type="RefSeq" id="XP_002787546.1">
    <property type="nucleotide sequence ID" value="XM_002787500.1"/>
</dbReference>
<name>C5K872_PERM5</name>
<dbReference type="InterPro" id="IPR040455">
    <property type="entry name" value="Atg6_BARA"/>
</dbReference>
<feature type="domain" description="Atg6 BARA" evidence="3">
    <location>
        <begin position="247"/>
        <end position="419"/>
    </location>
</feature>
<dbReference type="Proteomes" id="UP000007800">
    <property type="component" value="Unassembled WGS sequence"/>
</dbReference>
<dbReference type="GO" id="GO:0000045">
    <property type="term" value="P:autophagosome assembly"/>
    <property type="evidence" value="ECO:0007669"/>
    <property type="project" value="TreeGrafter"/>
</dbReference>
<proteinExistence type="inferred from homology"/>
<organism evidence="5">
    <name type="scientific">Perkinsus marinus (strain ATCC 50983 / TXsc)</name>
    <dbReference type="NCBI Taxonomy" id="423536"/>
    <lineage>
        <taxon>Eukaryota</taxon>
        <taxon>Sar</taxon>
        <taxon>Alveolata</taxon>
        <taxon>Perkinsozoa</taxon>
        <taxon>Perkinsea</taxon>
        <taxon>Perkinsida</taxon>
        <taxon>Perkinsidae</taxon>
        <taxon>Perkinsus</taxon>
    </lineage>
</organism>
<dbReference type="EMBL" id="GG671097">
    <property type="protein sequence ID" value="EER19342.1"/>
    <property type="molecule type" value="Genomic_DNA"/>
</dbReference>
<evidence type="ECO:0000313" key="5">
    <source>
        <dbReference type="Proteomes" id="UP000007800"/>
    </source>
</evidence>
<feature type="coiled-coil region" evidence="2">
    <location>
        <begin position="45"/>
        <end position="72"/>
    </location>
</feature>
<dbReference type="PANTHER" id="PTHR12768:SF4">
    <property type="entry name" value="BECLIN-1"/>
    <property type="match status" value="1"/>
</dbReference>
<evidence type="ECO:0000313" key="4">
    <source>
        <dbReference type="EMBL" id="EER19342.1"/>
    </source>
</evidence>
<dbReference type="GO" id="GO:0043548">
    <property type="term" value="F:phosphatidylinositol 3-kinase binding"/>
    <property type="evidence" value="ECO:0007669"/>
    <property type="project" value="TreeGrafter"/>
</dbReference>
<dbReference type="GO" id="GO:0006995">
    <property type="term" value="P:cellular response to nitrogen starvation"/>
    <property type="evidence" value="ECO:0007669"/>
    <property type="project" value="TreeGrafter"/>
</dbReference>
<dbReference type="GO" id="GO:0000423">
    <property type="term" value="P:mitophagy"/>
    <property type="evidence" value="ECO:0007669"/>
    <property type="project" value="TreeGrafter"/>
</dbReference>
<dbReference type="GO" id="GO:0000407">
    <property type="term" value="C:phagophore assembly site"/>
    <property type="evidence" value="ECO:0007669"/>
    <property type="project" value="TreeGrafter"/>
</dbReference>
<dbReference type="Gene3D" id="1.10.418.40">
    <property type="entry name" value="Autophagy protein 6/Beclin 1"/>
    <property type="match status" value="1"/>
</dbReference>
<feature type="coiled-coil region" evidence="2">
    <location>
        <begin position="132"/>
        <end position="208"/>
    </location>
</feature>
<dbReference type="GO" id="GO:0034272">
    <property type="term" value="C:phosphatidylinositol 3-kinase complex, class III, type II"/>
    <property type="evidence" value="ECO:0007669"/>
    <property type="project" value="TreeGrafter"/>
</dbReference>
<reference evidence="4 5" key="1">
    <citation type="submission" date="2008-07" db="EMBL/GenBank/DDBJ databases">
        <authorList>
            <person name="El-Sayed N."/>
            <person name="Caler E."/>
            <person name="Inman J."/>
            <person name="Amedeo P."/>
            <person name="Hass B."/>
            <person name="Wortman J."/>
        </authorList>
    </citation>
    <scope>NUCLEOTIDE SEQUENCE [LARGE SCALE GENOMIC DNA]</scope>
    <source>
        <strain evidence="5">ATCC 50983 / TXsc</strain>
    </source>
</reference>